<evidence type="ECO:0000313" key="2">
    <source>
        <dbReference type="EMBL" id="CAB3249057.1"/>
    </source>
</evidence>
<comment type="caution">
    <text evidence="2">The sequence shown here is derived from an EMBL/GenBank/DDBJ whole genome shotgun (WGS) entry which is preliminary data.</text>
</comment>
<dbReference type="OrthoDB" id="6022762at2759"/>
<feature type="region of interest" description="Disordered" evidence="1">
    <location>
        <begin position="89"/>
        <end position="118"/>
    </location>
</feature>
<dbReference type="Proteomes" id="UP000494256">
    <property type="component" value="Unassembled WGS sequence"/>
</dbReference>
<protein>
    <submittedName>
        <fullName evidence="2">Uncharacterized protein</fullName>
    </submittedName>
</protein>
<evidence type="ECO:0000256" key="1">
    <source>
        <dbReference type="SAM" id="MobiDB-lite"/>
    </source>
</evidence>
<accession>A0A8S1AUY4</accession>
<proteinExistence type="predicted"/>
<organism evidence="2 3">
    <name type="scientific">Arctia plantaginis</name>
    <name type="common">Wood tiger moth</name>
    <name type="synonym">Phalaena plantaginis</name>
    <dbReference type="NCBI Taxonomy" id="874455"/>
    <lineage>
        <taxon>Eukaryota</taxon>
        <taxon>Metazoa</taxon>
        <taxon>Ecdysozoa</taxon>
        <taxon>Arthropoda</taxon>
        <taxon>Hexapoda</taxon>
        <taxon>Insecta</taxon>
        <taxon>Pterygota</taxon>
        <taxon>Neoptera</taxon>
        <taxon>Endopterygota</taxon>
        <taxon>Lepidoptera</taxon>
        <taxon>Glossata</taxon>
        <taxon>Ditrysia</taxon>
        <taxon>Noctuoidea</taxon>
        <taxon>Erebidae</taxon>
        <taxon>Arctiinae</taxon>
        <taxon>Arctia</taxon>
    </lineage>
</organism>
<dbReference type="AlphaFoldDB" id="A0A8S1AUY4"/>
<gene>
    <name evidence="2" type="ORF">APLA_LOCUS12667</name>
</gene>
<sequence>MVVQSERLVRQAALAHAHFRERRAARPRALVCVAGVCALSARVCAPTSPTSCLINVCSVIDKLAIRARSRLSMETSPYAHVAAGHDISRPFTMKTPPSSATAARAFPHPLSPPLPSALRDSQLNMDVIEKRVSGNERVHNCWAAGRPGVTQLLLPGDPGLVRLPPVPLTERLTPPPH</sequence>
<name>A0A8S1AUY4_ARCPL</name>
<evidence type="ECO:0000313" key="3">
    <source>
        <dbReference type="Proteomes" id="UP000494256"/>
    </source>
</evidence>
<dbReference type="EMBL" id="CADEBD010000344">
    <property type="protein sequence ID" value="CAB3249057.1"/>
    <property type="molecule type" value="Genomic_DNA"/>
</dbReference>
<reference evidence="2 3" key="1">
    <citation type="submission" date="2020-04" db="EMBL/GenBank/DDBJ databases">
        <authorList>
            <person name="Wallbank WR R."/>
            <person name="Pardo Diaz C."/>
            <person name="Kozak K."/>
            <person name="Martin S."/>
            <person name="Jiggins C."/>
            <person name="Moest M."/>
            <person name="Warren A I."/>
            <person name="Byers J.R.P. K."/>
            <person name="Montejo-Kovacevich G."/>
            <person name="Yen C E."/>
        </authorList>
    </citation>
    <scope>NUCLEOTIDE SEQUENCE [LARGE SCALE GENOMIC DNA]</scope>
</reference>